<dbReference type="SUPFAM" id="SSF117892">
    <property type="entry name" value="Band 7/SPFH domain"/>
    <property type="match status" value="1"/>
</dbReference>
<dbReference type="Pfam" id="PF01145">
    <property type="entry name" value="Band_7"/>
    <property type="match status" value="1"/>
</dbReference>
<gene>
    <name evidence="2" type="ORF">NSCI0253_LOCUS40251</name>
</gene>
<evidence type="ECO:0000313" key="2">
    <source>
        <dbReference type="EMBL" id="CAD8865896.1"/>
    </source>
</evidence>
<dbReference type="PANTHER" id="PTHR43327:SF10">
    <property type="entry name" value="STOMATIN-LIKE PROTEIN 2, MITOCHONDRIAL"/>
    <property type="match status" value="1"/>
</dbReference>
<dbReference type="PANTHER" id="PTHR43327">
    <property type="entry name" value="STOMATIN-LIKE PROTEIN 2, MITOCHONDRIAL"/>
    <property type="match status" value="1"/>
</dbReference>
<accession>A0A7S1FG92</accession>
<feature type="domain" description="Band 7" evidence="1">
    <location>
        <begin position="1"/>
        <end position="158"/>
    </location>
</feature>
<dbReference type="InterPro" id="IPR036013">
    <property type="entry name" value="Band_7/SPFH_dom_sf"/>
</dbReference>
<name>A0A7S1FG92_NOCSC</name>
<proteinExistence type="predicted"/>
<dbReference type="CDD" id="cd03407">
    <property type="entry name" value="SPFH_like_u4"/>
    <property type="match status" value="1"/>
</dbReference>
<dbReference type="SMART" id="SM00244">
    <property type="entry name" value="PHB"/>
    <property type="match status" value="1"/>
</dbReference>
<organism evidence="2">
    <name type="scientific">Noctiluca scintillans</name>
    <name type="common">Sea sparkle</name>
    <name type="synonym">Red tide dinoflagellate</name>
    <dbReference type="NCBI Taxonomy" id="2966"/>
    <lineage>
        <taxon>Eukaryota</taxon>
        <taxon>Sar</taxon>
        <taxon>Alveolata</taxon>
        <taxon>Dinophyceae</taxon>
        <taxon>Noctilucales</taxon>
        <taxon>Noctilucaceae</taxon>
        <taxon>Noctiluca</taxon>
    </lineage>
</organism>
<dbReference type="AlphaFoldDB" id="A0A7S1FG92"/>
<sequence>MGAVIVKPDELGAREFMGKFQRILEPGIFFLYPGLTVRKISSRVVQNTCITETKTKDNVFVRIHIAVQQEVLLEKAFEAFYRLTNPQNQIDSFVSDVVRSHAPNETLDDLFAEKEKIAQDVKARLSEAMAAYGYLIHEVLVVDIAPDETVKRAMNEINAASRLRQAAQNNAEADKVVLVKAAEAEAESKFLAGQGTARSRAAIVDGLREAVCNKDRGEELSSKDVTQLLLMTQYLDTLEKISAGPAKTVFIPSGSEGMAGIAQQIRDGIMQADASK</sequence>
<reference evidence="2" key="1">
    <citation type="submission" date="2021-01" db="EMBL/GenBank/DDBJ databases">
        <authorList>
            <person name="Corre E."/>
            <person name="Pelletier E."/>
            <person name="Niang G."/>
            <person name="Scheremetjew M."/>
            <person name="Finn R."/>
            <person name="Kale V."/>
            <person name="Holt S."/>
            <person name="Cochrane G."/>
            <person name="Meng A."/>
            <person name="Brown T."/>
            <person name="Cohen L."/>
        </authorList>
    </citation>
    <scope>NUCLEOTIDE SEQUENCE</scope>
</reference>
<evidence type="ECO:0000259" key="1">
    <source>
        <dbReference type="SMART" id="SM00244"/>
    </source>
</evidence>
<dbReference type="Gene3D" id="3.30.479.30">
    <property type="entry name" value="Band 7 domain"/>
    <property type="match status" value="1"/>
</dbReference>
<protein>
    <recommendedName>
        <fullName evidence="1">Band 7 domain-containing protein</fullName>
    </recommendedName>
</protein>
<dbReference type="EMBL" id="HBFQ01056759">
    <property type="protein sequence ID" value="CAD8865896.1"/>
    <property type="molecule type" value="Transcribed_RNA"/>
</dbReference>
<dbReference type="InterPro" id="IPR001107">
    <property type="entry name" value="Band_7"/>
</dbReference>
<dbReference type="InterPro" id="IPR050710">
    <property type="entry name" value="Band7/mec-2_domain"/>
</dbReference>